<evidence type="ECO:0000313" key="2">
    <source>
        <dbReference type="Proteomes" id="UP000603912"/>
    </source>
</evidence>
<proteinExistence type="predicted"/>
<comment type="caution">
    <text evidence="1">The sequence shown here is derived from an EMBL/GenBank/DDBJ whole genome shotgun (WGS) entry which is preliminary data.</text>
</comment>
<reference evidence="1" key="1">
    <citation type="journal article" date="2014" name="Int. J. Syst. Evol. Microbiol.">
        <title>Complete genome sequence of Corynebacterium casei LMG S-19264T (=DSM 44701T), isolated from a smear-ripened cheese.</title>
        <authorList>
            <consortium name="US DOE Joint Genome Institute (JGI-PGF)"/>
            <person name="Walter F."/>
            <person name="Albersmeier A."/>
            <person name="Kalinowski J."/>
            <person name="Ruckert C."/>
        </authorList>
    </citation>
    <scope>NUCLEOTIDE SEQUENCE</scope>
    <source>
        <strain evidence="1">CGMCC 1.12214</strain>
    </source>
</reference>
<dbReference type="AlphaFoldDB" id="A0A917I9F5"/>
<evidence type="ECO:0000313" key="1">
    <source>
        <dbReference type="EMBL" id="GGH23029.1"/>
    </source>
</evidence>
<keyword evidence="2" id="KW-1185">Reference proteome</keyword>
<dbReference type="Proteomes" id="UP000603912">
    <property type="component" value="Unassembled WGS sequence"/>
</dbReference>
<reference evidence="1" key="2">
    <citation type="submission" date="2020-09" db="EMBL/GenBank/DDBJ databases">
        <authorList>
            <person name="Sun Q."/>
            <person name="Zhou Y."/>
        </authorList>
    </citation>
    <scope>NUCLEOTIDE SEQUENCE</scope>
    <source>
        <strain evidence="1">CGMCC 1.12214</strain>
    </source>
</reference>
<gene>
    <name evidence="1" type="ORF">GCM10007036_28490</name>
</gene>
<accession>A0A917I9F5</accession>
<protein>
    <submittedName>
        <fullName evidence="1">Uncharacterized protein</fullName>
    </submittedName>
</protein>
<name>A0A917I9F5_9HYPH</name>
<organism evidence="1 2">
    <name type="scientific">Alsobacter metallidurans</name>
    <dbReference type="NCBI Taxonomy" id="340221"/>
    <lineage>
        <taxon>Bacteria</taxon>
        <taxon>Pseudomonadati</taxon>
        <taxon>Pseudomonadota</taxon>
        <taxon>Alphaproteobacteria</taxon>
        <taxon>Hyphomicrobiales</taxon>
        <taxon>Alsobacteraceae</taxon>
        <taxon>Alsobacter</taxon>
    </lineage>
</organism>
<dbReference type="EMBL" id="BMES01000002">
    <property type="protein sequence ID" value="GGH23029.1"/>
    <property type="molecule type" value="Genomic_DNA"/>
</dbReference>
<sequence>MRGGEADQPMSLYLFTNQEFSLAVCRDPRAATLPAGEWRLVKEVQETEIDPAIVARIETEGHWFYRPGRASQARPAESEI</sequence>